<keyword evidence="2" id="KW-1185">Reference proteome</keyword>
<evidence type="ECO:0000313" key="2">
    <source>
        <dbReference type="Proteomes" id="UP000789375"/>
    </source>
</evidence>
<comment type="caution">
    <text evidence="1">The sequence shown here is derived from an EMBL/GenBank/DDBJ whole genome shotgun (WGS) entry which is preliminary data.</text>
</comment>
<organism evidence="1 2">
    <name type="scientific">Funneliformis mosseae</name>
    <name type="common">Endomycorrhizal fungus</name>
    <name type="synonym">Glomus mosseae</name>
    <dbReference type="NCBI Taxonomy" id="27381"/>
    <lineage>
        <taxon>Eukaryota</taxon>
        <taxon>Fungi</taxon>
        <taxon>Fungi incertae sedis</taxon>
        <taxon>Mucoromycota</taxon>
        <taxon>Glomeromycotina</taxon>
        <taxon>Glomeromycetes</taxon>
        <taxon>Glomerales</taxon>
        <taxon>Glomeraceae</taxon>
        <taxon>Funneliformis</taxon>
    </lineage>
</organism>
<dbReference type="Proteomes" id="UP000789375">
    <property type="component" value="Unassembled WGS sequence"/>
</dbReference>
<name>A0A9N9HR48_FUNMO</name>
<dbReference type="AlphaFoldDB" id="A0A9N9HR48"/>
<accession>A0A9N9HR48</accession>
<sequence>MLKNTLDKKFKLARDTFLQFIEQDTIKENITEEGTAKNKSKQSIEKYTKIVVLSGVSLEKFRELHIEARKFKVYIRLVKGEVIIYEMPSPPHSFVAGYLTRLIGNWSNYLEISSELDMTVSRNTQYISNVIVEPWPPWQPGQQQCTPAPGRVPQPRMIIEVGRYESIGSLHSLSSEYFSDSAQTRLIQVYLSIKIFNRRSDGTVAMVAMLYLRNNQIPTTVPTQTRPNVRMTTIRNTIPNLIISFGTAPLQQESIDIINSTGVRRYRINGLLQPNDTACTNPGMQNYQIDIPSNLLFNSFPGGVPWGTPNNFTIDLWEVQRRILDRLVSVAFMLCYYIITDNS</sequence>
<proteinExistence type="predicted"/>
<dbReference type="EMBL" id="CAJVPP010009068">
    <property type="protein sequence ID" value="CAG8701920.1"/>
    <property type="molecule type" value="Genomic_DNA"/>
</dbReference>
<evidence type="ECO:0000313" key="1">
    <source>
        <dbReference type="EMBL" id="CAG8701920.1"/>
    </source>
</evidence>
<gene>
    <name evidence="1" type="ORF">FMOSSE_LOCUS13858</name>
</gene>
<reference evidence="1" key="1">
    <citation type="submission" date="2021-06" db="EMBL/GenBank/DDBJ databases">
        <authorList>
            <person name="Kallberg Y."/>
            <person name="Tangrot J."/>
            <person name="Rosling A."/>
        </authorList>
    </citation>
    <scope>NUCLEOTIDE SEQUENCE</scope>
    <source>
        <strain evidence="1">87-6 pot B 2015</strain>
    </source>
</reference>
<protein>
    <submittedName>
        <fullName evidence="1">3697_t:CDS:1</fullName>
    </submittedName>
</protein>